<dbReference type="Proteomes" id="UP000823598">
    <property type="component" value="Unassembled WGS sequence"/>
</dbReference>
<sequence>MKKILTGIITALILLSSFSGTAQMRWGATAGFNLTDLNWSQQNLRTTPFVSDKSAGFFAGIAGEYAIPGIGFCIDLGLQYSQRGATMNLGDFTIWNSDGYGNERSYLHYLDIPIHLRFKYTNMNGLERTIAPLIFAGPSISVLLAHNDIKAFDYKPVVFGIEVGGGVELFRNYQLTASYIWDVTGAMSAIKLSNFKAKNGTLKIGVTYLF</sequence>
<evidence type="ECO:0000259" key="2">
    <source>
        <dbReference type="Pfam" id="PF13568"/>
    </source>
</evidence>
<feature type="domain" description="Outer membrane protein beta-barrel" evidence="2">
    <location>
        <begin position="24"/>
        <end position="179"/>
    </location>
</feature>
<evidence type="ECO:0000256" key="1">
    <source>
        <dbReference type="SAM" id="SignalP"/>
    </source>
</evidence>
<proteinExistence type="predicted"/>
<name>A0A9D9NKC9_9BACT</name>
<organism evidence="3 4">
    <name type="scientific">Candidatus Limisoma faecipullorum</name>
    <dbReference type="NCBI Taxonomy" id="2840854"/>
    <lineage>
        <taxon>Bacteria</taxon>
        <taxon>Pseudomonadati</taxon>
        <taxon>Bacteroidota</taxon>
        <taxon>Bacteroidia</taxon>
        <taxon>Bacteroidales</taxon>
        <taxon>Candidatus Limisoma</taxon>
    </lineage>
</organism>
<dbReference type="InterPro" id="IPR011250">
    <property type="entry name" value="OMP/PagP_B-barrel"/>
</dbReference>
<dbReference type="EMBL" id="JADIMC010000076">
    <property type="protein sequence ID" value="MBO8476672.1"/>
    <property type="molecule type" value="Genomic_DNA"/>
</dbReference>
<protein>
    <submittedName>
        <fullName evidence="3">PorT family protein</fullName>
    </submittedName>
</protein>
<keyword evidence="1" id="KW-0732">Signal</keyword>
<gene>
    <name evidence="3" type="ORF">IAB88_06735</name>
</gene>
<comment type="caution">
    <text evidence="3">The sequence shown here is derived from an EMBL/GenBank/DDBJ whole genome shotgun (WGS) entry which is preliminary data.</text>
</comment>
<dbReference type="SUPFAM" id="SSF56925">
    <property type="entry name" value="OMPA-like"/>
    <property type="match status" value="1"/>
</dbReference>
<reference evidence="3" key="2">
    <citation type="journal article" date="2021" name="PeerJ">
        <title>Extensive microbial diversity within the chicken gut microbiome revealed by metagenomics and culture.</title>
        <authorList>
            <person name="Gilroy R."/>
            <person name="Ravi A."/>
            <person name="Getino M."/>
            <person name="Pursley I."/>
            <person name="Horton D.L."/>
            <person name="Alikhan N.F."/>
            <person name="Baker D."/>
            <person name="Gharbi K."/>
            <person name="Hall N."/>
            <person name="Watson M."/>
            <person name="Adriaenssens E.M."/>
            <person name="Foster-Nyarko E."/>
            <person name="Jarju S."/>
            <person name="Secka A."/>
            <person name="Antonio M."/>
            <person name="Oren A."/>
            <person name="Chaudhuri R.R."/>
            <person name="La Ragione R."/>
            <person name="Hildebrand F."/>
            <person name="Pallen M.J."/>
        </authorList>
    </citation>
    <scope>NUCLEOTIDE SEQUENCE</scope>
    <source>
        <strain evidence="3">6919</strain>
    </source>
</reference>
<dbReference type="AlphaFoldDB" id="A0A9D9NKC9"/>
<feature type="chain" id="PRO_5038693012" evidence="1">
    <location>
        <begin position="23"/>
        <end position="210"/>
    </location>
</feature>
<accession>A0A9D9NKC9</accession>
<dbReference type="Pfam" id="PF13568">
    <property type="entry name" value="OMP_b-brl_2"/>
    <property type="match status" value="1"/>
</dbReference>
<evidence type="ECO:0000313" key="3">
    <source>
        <dbReference type="EMBL" id="MBO8476672.1"/>
    </source>
</evidence>
<feature type="signal peptide" evidence="1">
    <location>
        <begin position="1"/>
        <end position="22"/>
    </location>
</feature>
<dbReference type="InterPro" id="IPR025665">
    <property type="entry name" value="Beta-barrel_OMP_2"/>
</dbReference>
<reference evidence="3" key="1">
    <citation type="submission" date="2020-10" db="EMBL/GenBank/DDBJ databases">
        <authorList>
            <person name="Gilroy R."/>
        </authorList>
    </citation>
    <scope>NUCLEOTIDE SEQUENCE</scope>
    <source>
        <strain evidence="3">6919</strain>
    </source>
</reference>
<evidence type="ECO:0000313" key="4">
    <source>
        <dbReference type="Proteomes" id="UP000823598"/>
    </source>
</evidence>